<gene>
    <name evidence="2" type="ORF">LARSCL_LOCUS5977</name>
</gene>
<reference evidence="2 3" key="1">
    <citation type="submission" date="2024-04" db="EMBL/GenBank/DDBJ databases">
        <authorList>
            <person name="Rising A."/>
            <person name="Reimegard J."/>
            <person name="Sonavane S."/>
            <person name="Akerstrom W."/>
            <person name="Nylinder S."/>
            <person name="Hedman E."/>
            <person name="Kallberg Y."/>
        </authorList>
    </citation>
    <scope>NUCLEOTIDE SEQUENCE [LARGE SCALE GENOMIC DNA]</scope>
</reference>
<keyword evidence="3" id="KW-1185">Reference proteome</keyword>
<dbReference type="AlphaFoldDB" id="A0AAV1ZJE8"/>
<evidence type="ECO:0000313" key="3">
    <source>
        <dbReference type="Proteomes" id="UP001497382"/>
    </source>
</evidence>
<evidence type="ECO:0000256" key="1">
    <source>
        <dbReference type="SAM" id="Phobius"/>
    </source>
</evidence>
<dbReference type="Proteomes" id="UP001497382">
    <property type="component" value="Unassembled WGS sequence"/>
</dbReference>
<organism evidence="2 3">
    <name type="scientific">Larinioides sclopetarius</name>
    <dbReference type="NCBI Taxonomy" id="280406"/>
    <lineage>
        <taxon>Eukaryota</taxon>
        <taxon>Metazoa</taxon>
        <taxon>Ecdysozoa</taxon>
        <taxon>Arthropoda</taxon>
        <taxon>Chelicerata</taxon>
        <taxon>Arachnida</taxon>
        <taxon>Araneae</taxon>
        <taxon>Araneomorphae</taxon>
        <taxon>Entelegynae</taxon>
        <taxon>Araneoidea</taxon>
        <taxon>Araneidae</taxon>
        <taxon>Larinioides</taxon>
    </lineage>
</organism>
<accession>A0AAV1ZJE8</accession>
<sequence>MELDEDPEDWKKFYNKTREYVVFLLLFITLYFTSYCLILIFKKKNNGLYTG</sequence>
<comment type="caution">
    <text evidence="2">The sequence shown here is derived from an EMBL/GenBank/DDBJ whole genome shotgun (WGS) entry which is preliminary data.</text>
</comment>
<keyword evidence="1" id="KW-0472">Membrane</keyword>
<keyword evidence="1" id="KW-0812">Transmembrane</keyword>
<proteinExistence type="predicted"/>
<protein>
    <submittedName>
        <fullName evidence="2">Uncharacterized protein</fullName>
    </submittedName>
</protein>
<name>A0AAV1ZJE8_9ARAC</name>
<feature type="transmembrane region" description="Helical" evidence="1">
    <location>
        <begin position="20"/>
        <end position="41"/>
    </location>
</feature>
<evidence type="ECO:0000313" key="2">
    <source>
        <dbReference type="EMBL" id="CAL1271724.1"/>
    </source>
</evidence>
<dbReference type="EMBL" id="CAXIEN010000056">
    <property type="protein sequence ID" value="CAL1271724.1"/>
    <property type="molecule type" value="Genomic_DNA"/>
</dbReference>
<keyword evidence="1" id="KW-1133">Transmembrane helix</keyword>